<feature type="compositionally biased region" description="Gly residues" evidence="13">
    <location>
        <begin position="811"/>
        <end position="821"/>
    </location>
</feature>
<dbReference type="InterPro" id="IPR056437">
    <property type="entry name" value="Znf-C2H2_ZNF598/HEL2"/>
</dbReference>
<feature type="region of interest" description="Disordered" evidence="13">
    <location>
        <begin position="1"/>
        <end position="83"/>
    </location>
</feature>
<evidence type="ECO:0000256" key="13">
    <source>
        <dbReference type="SAM" id="MobiDB-lite"/>
    </source>
</evidence>
<keyword evidence="9 12" id="KW-0863">Zinc-finger</keyword>
<dbReference type="InterPro" id="IPR013087">
    <property type="entry name" value="Znf_C2H2_type"/>
</dbReference>
<feature type="compositionally biased region" description="Polar residues" evidence="13">
    <location>
        <begin position="431"/>
        <end position="442"/>
    </location>
</feature>
<dbReference type="SUPFAM" id="SSF57850">
    <property type="entry name" value="RING/U-box"/>
    <property type="match status" value="1"/>
</dbReference>
<dbReference type="GO" id="GO:0043022">
    <property type="term" value="F:ribosome binding"/>
    <property type="evidence" value="ECO:0007669"/>
    <property type="project" value="TreeGrafter"/>
</dbReference>
<keyword evidence="5" id="KW-0963">Cytoplasm</keyword>
<sequence length="840" mass="90933">MSRRRAFDTSLTNAEPKTRSTPVQSKRRQSASGSKSALPPRVPPPDPAHTSAHVPTEPSEEDAVSAGPVGHPATESAAPSEMGDTDDNVCIICAEPVTYWSVGVCGHKTCHVCAVRLRTFYKKYECTFCKTITPSLYFSRSPSVTFPTEHHLPPSPANRIAAAQAGADKLEKGKVWYEGLTLPGTLDVERFEFSDKKLGVVFEDEELIEQTLLLLRFNCPATDCDHMAVSWDHLEKHTLGTHGKVICRVCRSQLSRFAHEQTLYPPHLLALHDPSRLKRHQRPPKPKGDEIELVKSWDAPHPVCEFCHLAFFGPDELFAHMRKTHEECFVCKNLGEPHVYFKDYEKLESHFHADHYPCMQQSCLEQKFVVFPNEMDLRAHLVSAHGENMSARDRAQARQLPIEFQSHADSRRGGSSRHEAHSGGRGFTMNRAPQAQTLSSAPAMTAEQAAQQRRQIQTDRQEESRRRKGFETGLTDSRREQTSLANPDAGGSRSGYNTPREDVDDATAGRHAALLARMGMLVNDSSTKLQSFRAAVRQYRNNESGARDMVDTIYNVLDQDVDATTGVVREIASLFESEGDKDKRGAVLEALNGFRIEQREQFPALNHPGGQGGQWAGITSGKILNAKRATHTNGQNASRAVWDRVEAAAGSSAPRPRATAGANGRYVPGATGLTASSAFPALGGPAPSAGPSNKSSTHSTPWASGGAGSSNKAPPALTGPIIRSVNYPTPAAAKPKPLNNAAFPSLPTSSGKGLTKEERQALFNKPNPREESIRRITGAGPPPPPIANGWGGGSSSSGSLENSVQDLSVSGGAGGDSGSTGGKKKGKQKQLLFTVSARPS</sequence>
<feature type="compositionally biased region" description="Basic and acidic residues" evidence="13">
    <location>
        <begin position="406"/>
        <end position="422"/>
    </location>
</feature>
<feature type="compositionally biased region" description="Low complexity" evidence="13">
    <location>
        <begin position="446"/>
        <end position="455"/>
    </location>
</feature>
<evidence type="ECO:0000256" key="9">
    <source>
        <dbReference type="ARBA" id="ARBA00022771"/>
    </source>
</evidence>
<keyword evidence="6" id="KW-0597">Phosphoprotein</keyword>
<evidence type="ECO:0000256" key="11">
    <source>
        <dbReference type="ARBA" id="ARBA00035113"/>
    </source>
</evidence>
<feature type="region of interest" description="Disordered" evidence="13">
    <location>
        <begin position="762"/>
        <end position="840"/>
    </location>
</feature>
<dbReference type="SMART" id="SM00355">
    <property type="entry name" value="ZnF_C2H2"/>
    <property type="match status" value="4"/>
</dbReference>
<organism evidence="15 16">
    <name type="scientific">Papiliotrema laurentii</name>
    <name type="common">Cryptococcus laurentii</name>
    <dbReference type="NCBI Taxonomy" id="5418"/>
    <lineage>
        <taxon>Eukaryota</taxon>
        <taxon>Fungi</taxon>
        <taxon>Dikarya</taxon>
        <taxon>Basidiomycota</taxon>
        <taxon>Agaricomycotina</taxon>
        <taxon>Tremellomycetes</taxon>
        <taxon>Tremellales</taxon>
        <taxon>Rhynchogastremaceae</taxon>
        <taxon>Papiliotrema</taxon>
    </lineage>
</organism>
<evidence type="ECO:0000256" key="5">
    <source>
        <dbReference type="ARBA" id="ARBA00022490"/>
    </source>
</evidence>
<feature type="compositionally biased region" description="Polar residues" evidence="13">
    <location>
        <begin position="693"/>
        <end position="702"/>
    </location>
</feature>
<name>A0AAD9L8L6_PAPLA</name>
<evidence type="ECO:0000256" key="3">
    <source>
        <dbReference type="ARBA" id="ARBA00004906"/>
    </source>
</evidence>
<evidence type="ECO:0000256" key="10">
    <source>
        <dbReference type="ARBA" id="ARBA00022833"/>
    </source>
</evidence>
<dbReference type="GO" id="GO:0061630">
    <property type="term" value="F:ubiquitin protein ligase activity"/>
    <property type="evidence" value="ECO:0007669"/>
    <property type="project" value="UniProtKB-EC"/>
</dbReference>
<protein>
    <recommendedName>
        <fullName evidence="4">RING-type E3 ubiquitin transferase</fullName>
        <ecNumber evidence="4">2.3.2.27</ecNumber>
    </recommendedName>
</protein>
<gene>
    <name evidence="15" type="ORF">DB88DRAFT_477447</name>
</gene>
<dbReference type="PANTHER" id="PTHR22938">
    <property type="entry name" value="ZINC FINGER PROTEIN 598"/>
    <property type="match status" value="1"/>
</dbReference>
<feature type="compositionally biased region" description="Polar residues" evidence="13">
    <location>
        <begin position="9"/>
        <end position="35"/>
    </location>
</feature>
<dbReference type="PROSITE" id="PS50089">
    <property type="entry name" value="ZF_RING_2"/>
    <property type="match status" value="1"/>
</dbReference>
<feature type="compositionally biased region" description="Basic and acidic residues" evidence="13">
    <location>
        <begin position="456"/>
        <end position="465"/>
    </location>
</feature>
<dbReference type="GO" id="GO:0072344">
    <property type="term" value="P:rescue of stalled ribosome"/>
    <property type="evidence" value="ECO:0007669"/>
    <property type="project" value="InterPro"/>
</dbReference>
<feature type="compositionally biased region" description="Low complexity" evidence="13">
    <location>
        <begin position="678"/>
        <end position="692"/>
    </location>
</feature>
<dbReference type="EC" id="2.3.2.27" evidence="4"/>
<keyword evidence="10" id="KW-0862">Zinc</keyword>
<comment type="catalytic activity">
    <reaction evidence="1">
        <text>S-ubiquitinyl-[E2 ubiquitin-conjugating enzyme]-L-cysteine + [acceptor protein]-L-lysine = [E2 ubiquitin-conjugating enzyme]-L-cysteine + N(6)-ubiquitinyl-[acceptor protein]-L-lysine.</text>
        <dbReference type="EC" id="2.3.2.27"/>
    </reaction>
</comment>
<dbReference type="InterPro" id="IPR041888">
    <property type="entry name" value="RING-HC_ZNF598/HEL2"/>
</dbReference>
<comment type="caution">
    <text evidence="15">The sequence shown here is derived from an EMBL/GenBank/DDBJ whole genome shotgun (WGS) entry which is preliminary data.</text>
</comment>
<feature type="region of interest" description="Disordered" evidence="13">
    <location>
        <begin position="404"/>
        <end position="504"/>
    </location>
</feature>
<dbReference type="GO" id="GO:0005737">
    <property type="term" value="C:cytoplasm"/>
    <property type="evidence" value="ECO:0007669"/>
    <property type="project" value="UniProtKB-SubCell"/>
</dbReference>
<dbReference type="InterPro" id="IPR044288">
    <property type="entry name" value="ZNF598/HEL2"/>
</dbReference>
<dbReference type="GO" id="GO:0016567">
    <property type="term" value="P:protein ubiquitination"/>
    <property type="evidence" value="ECO:0007669"/>
    <property type="project" value="TreeGrafter"/>
</dbReference>
<comment type="subcellular location">
    <subcellularLocation>
        <location evidence="2">Cytoplasm</location>
    </subcellularLocation>
</comment>
<dbReference type="InterPro" id="IPR001841">
    <property type="entry name" value="Znf_RING"/>
</dbReference>
<evidence type="ECO:0000256" key="2">
    <source>
        <dbReference type="ARBA" id="ARBA00004496"/>
    </source>
</evidence>
<feature type="region of interest" description="Disordered" evidence="13">
    <location>
        <begin position="678"/>
        <end position="717"/>
    </location>
</feature>
<feature type="compositionally biased region" description="Polar residues" evidence="13">
    <location>
        <begin position="831"/>
        <end position="840"/>
    </location>
</feature>
<evidence type="ECO:0000256" key="1">
    <source>
        <dbReference type="ARBA" id="ARBA00000900"/>
    </source>
</evidence>
<dbReference type="Pfam" id="PF23230">
    <property type="entry name" value="zf-C2H2_13"/>
    <property type="match status" value="1"/>
</dbReference>
<evidence type="ECO:0000256" key="6">
    <source>
        <dbReference type="ARBA" id="ARBA00022553"/>
    </source>
</evidence>
<evidence type="ECO:0000256" key="7">
    <source>
        <dbReference type="ARBA" id="ARBA00022679"/>
    </source>
</evidence>
<keyword evidence="7" id="KW-0808">Transferase</keyword>
<dbReference type="GO" id="GO:0008270">
    <property type="term" value="F:zinc ion binding"/>
    <property type="evidence" value="ECO:0007669"/>
    <property type="project" value="UniProtKB-KW"/>
</dbReference>
<dbReference type="EMBL" id="JAODAN010000001">
    <property type="protein sequence ID" value="KAK1927275.1"/>
    <property type="molecule type" value="Genomic_DNA"/>
</dbReference>
<dbReference type="InterPro" id="IPR057634">
    <property type="entry name" value="PAH_ZNF598/HEL2"/>
</dbReference>
<dbReference type="CDD" id="cd16615">
    <property type="entry name" value="RING-HC_ZNF598"/>
    <property type="match status" value="1"/>
</dbReference>
<evidence type="ECO:0000259" key="14">
    <source>
        <dbReference type="PROSITE" id="PS50089"/>
    </source>
</evidence>
<evidence type="ECO:0000313" key="15">
    <source>
        <dbReference type="EMBL" id="KAK1927275.1"/>
    </source>
</evidence>
<reference evidence="15" key="1">
    <citation type="submission" date="2023-02" db="EMBL/GenBank/DDBJ databases">
        <title>Identification and recombinant expression of a fungal hydrolase from Papiliotrema laurentii that hydrolyzes apple cutin and clears colloidal polyester polyurethane.</title>
        <authorList>
            <consortium name="DOE Joint Genome Institute"/>
            <person name="Roman V.A."/>
            <person name="Bojanowski C."/>
            <person name="Crable B.R."/>
            <person name="Wagner D.N."/>
            <person name="Hung C.S."/>
            <person name="Nadeau L.J."/>
            <person name="Schratz L."/>
            <person name="Haridas S."/>
            <person name="Pangilinan J."/>
            <person name="Lipzen A."/>
            <person name="Na H."/>
            <person name="Yan M."/>
            <person name="Ng V."/>
            <person name="Grigoriev I.V."/>
            <person name="Spatafora J.W."/>
            <person name="Barlow D."/>
            <person name="Biffinger J."/>
            <person name="Kelley-Loughnane N."/>
            <person name="Varaljay V.A."/>
            <person name="Crookes-Goodson W.J."/>
        </authorList>
    </citation>
    <scope>NUCLEOTIDE SEQUENCE</scope>
    <source>
        <strain evidence="15">5307AH</strain>
    </source>
</reference>
<dbReference type="PANTHER" id="PTHR22938:SF0">
    <property type="entry name" value="E3 UBIQUITIN-PROTEIN LIGASE ZNF598"/>
    <property type="match status" value="1"/>
</dbReference>
<evidence type="ECO:0000256" key="4">
    <source>
        <dbReference type="ARBA" id="ARBA00012483"/>
    </source>
</evidence>
<comment type="pathway">
    <text evidence="3">Protein modification; protein ubiquitination.</text>
</comment>
<keyword evidence="8" id="KW-0479">Metal-binding</keyword>
<dbReference type="PROSITE" id="PS00028">
    <property type="entry name" value="ZINC_FINGER_C2H2_1"/>
    <property type="match status" value="1"/>
</dbReference>
<dbReference type="Proteomes" id="UP001182556">
    <property type="component" value="Unassembled WGS sequence"/>
</dbReference>
<dbReference type="Pfam" id="PF23202">
    <property type="entry name" value="PAH_ZNF598"/>
    <property type="match status" value="1"/>
</dbReference>
<evidence type="ECO:0000256" key="8">
    <source>
        <dbReference type="ARBA" id="ARBA00022723"/>
    </source>
</evidence>
<accession>A0AAD9L8L6</accession>
<dbReference type="AlphaFoldDB" id="A0AAD9L8L6"/>
<evidence type="ECO:0000313" key="16">
    <source>
        <dbReference type="Proteomes" id="UP001182556"/>
    </source>
</evidence>
<proteinExistence type="inferred from homology"/>
<keyword evidence="16" id="KW-1185">Reference proteome</keyword>
<comment type="similarity">
    <text evidence="11">Belongs to the ZNF598/HEL2 family.</text>
</comment>
<feature type="domain" description="RING-type" evidence="14">
    <location>
        <begin position="90"/>
        <end position="130"/>
    </location>
</feature>
<evidence type="ECO:0000256" key="12">
    <source>
        <dbReference type="PROSITE-ProRule" id="PRU00175"/>
    </source>
</evidence>